<organism evidence="1 2">
    <name type="scientific">Racocetra persica</name>
    <dbReference type="NCBI Taxonomy" id="160502"/>
    <lineage>
        <taxon>Eukaryota</taxon>
        <taxon>Fungi</taxon>
        <taxon>Fungi incertae sedis</taxon>
        <taxon>Mucoromycota</taxon>
        <taxon>Glomeromycotina</taxon>
        <taxon>Glomeromycetes</taxon>
        <taxon>Diversisporales</taxon>
        <taxon>Gigasporaceae</taxon>
        <taxon>Racocetra</taxon>
    </lineage>
</organism>
<evidence type="ECO:0000313" key="1">
    <source>
        <dbReference type="EMBL" id="CAG8729122.1"/>
    </source>
</evidence>
<dbReference type="EMBL" id="CAJVQC010025206">
    <property type="protein sequence ID" value="CAG8729122.1"/>
    <property type="molecule type" value="Genomic_DNA"/>
</dbReference>
<comment type="caution">
    <text evidence="1">The sequence shown here is derived from an EMBL/GenBank/DDBJ whole genome shotgun (WGS) entry which is preliminary data.</text>
</comment>
<feature type="non-terminal residue" evidence="1">
    <location>
        <position position="1"/>
    </location>
</feature>
<protein>
    <submittedName>
        <fullName evidence="1">22575_t:CDS:1</fullName>
    </submittedName>
</protein>
<evidence type="ECO:0000313" key="2">
    <source>
        <dbReference type="Proteomes" id="UP000789920"/>
    </source>
</evidence>
<dbReference type="Proteomes" id="UP000789920">
    <property type="component" value="Unassembled WGS sequence"/>
</dbReference>
<proteinExistence type="predicted"/>
<keyword evidence="2" id="KW-1185">Reference proteome</keyword>
<gene>
    <name evidence="1" type="ORF">RPERSI_LOCUS11978</name>
</gene>
<sequence length="63" mass="6864">DNFNNGDSSQKLVDRIISNELVSSLHNGKQSNQASTNPDHNSESVPIALSRSQSNSIILLQDE</sequence>
<name>A0ACA9PYG2_9GLOM</name>
<accession>A0ACA9PYG2</accession>
<reference evidence="1" key="1">
    <citation type="submission" date="2021-06" db="EMBL/GenBank/DDBJ databases">
        <authorList>
            <person name="Kallberg Y."/>
            <person name="Tangrot J."/>
            <person name="Rosling A."/>
        </authorList>
    </citation>
    <scope>NUCLEOTIDE SEQUENCE</scope>
    <source>
        <strain evidence="1">MA461A</strain>
    </source>
</reference>